<evidence type="ECO:0000313" key="2">
    <source>
        <dbReference type="EMBL" id="KAJ4438290.1"/>
    </source>
</evidence>
<dbReference type="InterPro" id="IPR036397">
    <property type="entry name" value="RNaseH_sf"/>
</dbReference>
<name>A0ABQ8SX59_PERAM</name>
<reference evidence="2 3" key="1">
    <citation type="journal article" date="2022" name="Allergy">
        <title>Genome assembly and annotation of Periplaneta americana reveal a comprehensive cockroach allergen profile.</title>
        <authorList>
            <person name="Wang L."/>
            <person name="Xiong Q."/>
            <person name="Saelim N."/>
            <person name="Wang L."/>
            <person name="Nong W."/>
            <person name="Wan A.T."/>
            <person name="Shi M."/>
            <person name="Liu X."/>
            <person name="Cao Q."/>
            <person name="Hui J.H.L."/>
            <person name="Sookrung N."/>
            <person name="Leung T.F."/>
            <person name="Tungtrongchitr A."/>
            <person name="Tsui S.K.W."/>
        </authorList>
    </citation>
    <scope>NUCLEOTIDE SEQUENCE [LARGE SCALE GENOMIC DNA]</scope>
    <source>
        <strain evidence="2">PWHHKU_190912</strain>
    </source>
</reference>
<dbReference type="EMBL" id="JAJSOF020000019">
    <property type="protein sequence ID" value="KAJ4438290.1"/>
    <property type="molecule type" value="Genomic_DNA"/>
</dbReference>
<comment type="caution">
    <text evidence="2">The sequence shown here is derived from an EMBL/GenBank/DDBJ whole genome shotgun (WGS) entry which is preliminary data.</text>
</comment>
<evidence type="ECO:0000313" key="3">
    <source>
        <dbReference type="Proteomes" id="UP001148838"/>
    </source>
</evidence>
<protein>
    <submittedName>
        <fullName evidence="2">Uncharacterized protein</fullName>
    </submittedName>
</protein>
<keyword evidence="1" id="KW-0812">Transmembrane</keyword>
<feature type="transmembrane region" description="Helical" evidence="1">
    <location>
        <begin position="106"/>
        <end position="127"/>
    </location>
</feature>
<gene>
    <name evidence="2" type="ORF">ANN_14229</name>
</gene>
<sequence>MQDALDHDATARTSNGRNKAQLTLVLLPQVRSHASNITSLNPLDFLWGKLKTLVYATPVDYVDALLPRIFNACNTIYTTPGVFEQGTFDCTKSIFYEFIISRQEKLFIYAFRVHFHKLFILLFYLIFTFTSDRHVPCSVTSYHGAAMLFARKNLHTEHSVERRFN</sequence>
<evidence type="ECO:0000256" key="1">
    <source>
        <dbReference type="SAM" id="Phobius"/>
    </source>
</evidence>
<dbReference type="Gene3D" id="3.30.420.10">
    <property type="entry name" value="Ribonuclease H-like superfamily/Ribonuclease H"/>
    <property type="match status" value="1"/>
</dbReference>
<dbReference type="Proteomes" id="UP001148838">
    <property type="component" value="Unassembled WGS sequence"/>
</dbReference>
<organism evidence="2 3">
    <name type="scientific">Periplaneta americana</name>
    <name type="common">American cockroach</name>
    <name type="synonym">Blatta americana</name>
    <dbReference type="NCBI Taxonomy" id="6978"/>
    <lineage>
        <taxon>Eukaryota</taxon>
        <taxon>Metazoa</taxon>
        <taxon>Ecdysozoa</taxon>
        <taxon>Arthropoda</taxon>
        <taxon>Hexapoda</taxon>
        <taxon>Insecta</taxon>
        <taxon>Pterygota</taxon>
        <taxon>Neoptera</taxon>
        <taxon>Polyneoptera</taxon>
        <taxon>Dictyoptera</taxon>
        <taxon>Blattodea</taxon>
        <taxon>Blattoidea</taxon>
        <taxon>Blattidae</taxon>
        <taxon>Blattinae</taxon>
        <taxon>Periplaneta</taxon>
    </lineage>
</organism>
<accession>A0ABQ8SX59</accession>
<keyword evidence="3" id="KW-1185">Reference proteome</keyword>
<proteinExistence type="predicted"/>
<keyword evidence="1" id="KW-0472">Membrane</keyword>
<keyword evidence="1" id="KW-1133">Transmembrane helix</keyword>